<dbReference type="SUPFAM" id="SSF48403">
    <property type="entry name" value="Ankyrin repeat"/>
    <property type="match status" value="1"/>
</dbReference>
<accession>A0A8H3IZW6</accession>
<sequence>MVDKAKQKRDQKKCSGCRKQRRKCTPSDRDWDADQQKCDRCSSRRLDCGPNILAKDDPTANSSYDKEDSNDEEIKRKFRSKFERLRAVGNAWMHAAIGAPTHCGAPHTCGYEKPRTIISKLKEEFHTLFIKILNMILELDSQGNKDLAIRLMGKLENALRKYPGLCDDQKRGALSDMAAFYKENGEQDEYEDVLGMIADMTDHPVLPIDEDQDPCYLLAMAFLESETEGLTKFWVKHFAKSNMPSDPAVPQLQRAAQHRNPKIAEIILSRQQRINTAPAIFNLESVNIAAALGNVDTLSTLIEIVGVENVDAPDLNSRDRHWHTIPEVAAKSGNVKHVKMLVEEGANLDADVAFCASTPLKAAIESGDPSGELVQYILDRGVDVSAQRAHDKETAISLAEGRGLQQLVLQLRRIIYEQQPSFFPPVQ</sequence>
<dbReference type="AlphaFoldDB" id="A0A8H3IZW6"/>
<dbReference type="Gene3D" id="1.25.40.20">
    <property type="entry name" value="Ankyrin repeat-containing domain"/>
    <property type="match status" value="1"/>
</dbReference>
<evidence type="ECO:0000256" key="5">
    <source>
        <dbReference type="SAM" id="MobiDB-lite"/>
    </source>
</evidence>
<name>A0A8H3IZW6_9LECA</name>
<feature type="region of interest" description="Disordered" evidence="5">
    <location>
        <begin position="47"/>
        <end position="71"/>
    </location>
</feature>
<dbReference type="EMBL" id="CAJPDR010000437">
    <property type="protein sequence ID" value="CAF9936249.1"/>
    <property type="molecule type" value="Genomic_DNA"/>
</dbReference>
<organism evidence="6 7">
    <name type="scientific">Alectoria fallacina</name>
    <dbReference type="NCBI Taxonomy" id="1903189"/>
    <lineage>
        <taxon>Eukaryota</taxon>
        <taxon>Fungi</taxon>
        <taxon>Dikarya</taxon>
        <taxon>Ascomycota</taxon>
        <taxon>Pezizomycotina</taxon>
        <taxon>Lecanoromycetes</taxon>
        <taxon>OSLEUM clade</taxon>
        <taxon>Lecanoromycetidae</taxon>
        <taxon>Lecanorales</taxon>
        <taxon>Lecanorineae</taxon>
        <taxon>Parmeliaceae</taxon>
        <taxon>Alectoria</taxon>
    </lineage>
</organism>
<reference evidence="6" key="1">
    <citation type="submission" date="2021-03" db="EMBL/GenBank/DDBJ databases">
        <authorList>
            <person name="Tagirdzhanova G."/>
        </authorList>
    </citation>
    <scope>NUCLEOTIDE SEQUENCE</scope>
</reference>
<evidence type="ECO:0000256" key="3">
    <source>
        <dbReference type="ARBA" id="ARBA00023242"/>
    </source>
</evidence>
<evidence type="ECO:0000256" key="2">
    <source>
        <dbReference type="ARBA" id="ARBA00023043"/>
    </source>
</evidence>
<dbReference type="InterPro" id="IPR001138">
    <property type="entry name" value="Zn2Cys6_DnaBD"/>
</dbReference>
<gene>
    <name evidence="6" type="ORF">ALECFALPRED_006743</name>
</gene>
<dbReference type="PANTHER" id="PTHR24198">
    <property type="entry name" value="ANKYRIN REPEAT AND PROTEIN KINASE DOMAIN-CONTAINING PROTEIN"/>
    <property type="match status" value="1"/>
</dbReference>
<keyword evidence="1" id="KW-0677">Repeat</keyword>
<protein>
    <recommendedName>
        <fullName evidence="8">Zn(2)-C6 fungal-type domain-containing protein</fullName>
    </recommendedName>
</protein>
<evidence type="ECO:0000256" key="1">
    <source>
        <dbReference type="ARBA" id="ARBA00022737"/>
    </source>
</evidence>
<dbReference type="InterPro" id="IPR002110">
    <property type="entry name" value="Ankyrin_rpt"/>
</dbReference>
<dbReference type="CDD" id="cd00067">
    <property type="entry name" value="GAL4"/>
    <property type="match status" value="1"/>
</dbReference>
<dbReference type="InterPro" id="IPR036770">
    <property type="entry name" value="Ankyrin_rpt-contain_sf"/>
</dbReference>
<comment type="caution">
    <text evidence="6">The sequence shown here is derived from an EMBL/GenBank/DDBJ whole genome shotgun (WGS) entry which is preliminary data.</text>
</comment>
<evidence type="ECO:0000313" key="6">
    <source>
        <dbReference type="EMBL" id="CAF9936249.1"/>
    </source>
</evidence>
<keyword evidence="2 4" id="KW-0040">ANK repeat</keyword>
<dbReference type="OrthoDB" id="341259at2759"/>
<dbReference type="Pfam" id="PF12796">
    <property type="entry name" value="Ank_2"/>
    <property type="match status" value="1"/>
</dbReference>
<dbReference type="PROSITE" id="PS50088">
    <property type="entry name" value="ANK_REPEAT"/>
    <property type="match status" value="1"/>
</dbReference>
<proteinExistence type="predicted"/>
<feature type="repeat" description="ANK" evidence="4">
    <location>
        <begin position="355"/>
        <end position="389"/>
    </location>
</feature>
<dbReference type="GO" id="GO:0000981">
    <property type="term" value="F:DNA-binding transcription factor activity, RNA polymerase II-specific"/>
    <property type="evidence" value="ECO:0007669"/>
    <property type="project" value="InterPro"/>
</dbReference>
<keyword evidence="7" id="KW-1185">Reference proteome</keyword>
<keyword evidence="3" id="KW-0539">Nucleus</keyword>
<dbReference type="Proteomes" id="UP000664203">
    <property type="component" value="Unassembled WGS sequence"/>
</dbReference>
<evidence type="ECO:0000256" key="4">
    <source>
        <dbReference type="PROSITE-ProRule" id="PRU00023"/>
    </source>
</evidence>
<dbReference type="PANTHER" id="PTHR24198:SF165">
    <property type="entry name" value="ANKYRIN REPEAT-CONTAINING PROTEIN-RELATED"/>
    <property type="match status" value="1"/>
</dbReference>
<evidence type="ECO:0008006" key="8">
    <source>
        <dbReference type="Google" id="ProtNLM"/>
    </source>
</evidence>
<feature type="compositionally biased region" description="Basic and acidic residues" evidence="5">
    <location>
        <begin position="54"/>
        <end position="71"/>
    </location>
</feature>
<dbReference type="GO" id="GO:0008270">
    <property type="term" value="F:zinc ion binding"/>
    <property type="evidence" value="ECO:0007669"/>
    <property type="project" value="InterPro"/>
</dbReference>
<evidence type="ECO:0000313" key="7">
    <source>
        <dbReference type="Proteomes" id="UP000664203"/>
    </source>
</evidence>